<comment type="caution">
    <text evidence="2">The sequence shown here is derived from an EMBL/GenBank/DDBJ whole genome shotgun (WGS) entry which is preliminary data.</text>
</comment>
<organism evidence="2 3">
    <name type="scientific">Lasiosphaeria miniovina</name>
    <dbReference type="NCBI Taxonomy" id="1954250"/>
    <lineage>
        <taxon>Eukaryota</taxon>
        <taxon>Fungi</taxon>
        <taxon>Dikarya</taxon>
        <taxon>Ascomycota</taxon>
        <taxon>Pezizomycotina</taxon>
        <taxon>Sordariomycetes</taxon>
        <taxon>Sordariomycetidae</taxon>
        <taxon>Sordariales</taxon>
        <taxon>Lasiosphaeriaceae</taxon>
        <taxon>Lasiosphaeria</taxon>
    </lineage>
</organism>
<reference evidence="2" key="1">
    <citation type="submission" date="2023-06" db="EMBL/GenBank/DDBJ databases">
        <title>Genome-scale phylogeny and comparative genomics of the fungal order Sordariales.</title>
        <authorList>
            <consortium name="Lawrence Berkeley National Laboratory"/>
            <person name="Hensen N."/>
            <person name="Bonometti L."/>
            <person name="Westerberg I."/>
            <person name="Brannstrom I.O."/>
            <person name="Guillou S."/>
            <person name="Cros-Aarteil S."/>
            <person name="Calhoun S."/>
            <person name="Haridas S."/>
            <person name="Kuo A."/>
            <person name="Mondo S."/>
            <person name="Pangilinan J."/>
            <person name="Riley R."/>
            <person name="LaButti K."/>
            <person name="Andreopoulos B."/>
            <person name="Lipzen A."/>
            <person name="Chen C."/>
            <person name="Yanf M."/>
            <person name="Daum C."/>
            <person name="Ng V."/>
            <person name="Clum A."/>
            <person name="Steindorff A."/>
            <person name="Ohm R."/>
            <person name="Martin F."/>
            <person name="Silar P."/>
            <person name="Natvig D."/>
            <person name="Lalanne C."/>
            <person name="Gautier V."/>
            <person name="Ament-velasquez S.L."/>
            <person name="Kruys A."/>
            <person name="Hutchinson M.I."/>
            <person name="Powell A.J."/>
            <person name="Barry K."/>
            <person name="Miller A.N."/>
            <person name="Grigoriev I.V."/>
            <person name="Debuchy R."/>
            <person name="Gladieux P."/>
            <person name="Thoren M.H."/>
            <person name="Johannesson H."/>
        </authorList>
    </citation>
    <scope>NUCLEOTIDE SEQUENCE</scope>
    <source>
        <strain evidence="2">SMH2392-1A</strain>
    </source>
</reference>
<accession>A0AA39ZT73</accession>
<evidence type="ECO:0000313" key="3">
    <source>
        <dbReference type="Proteomes" id="UP001172101"/>
    </source>
</evidence>
<evidence type="ECO:0000313" key="2">
    <source>
        <dbReference type="EMBL" id="KAK0703166.1"/>
    </source>
</evidence>
<dbReference type="GeneID" id="85318598"/>
<keyword evidence="3" id="KW-1185">Reference proteome</keyword>
<evidence type="ECO:0000256" key="1">
    <source>
        <dbReference type="SAM" id="MobiDB-lite"/>
    </source>
</evidence>
<proteinExistence type="predicted"/>
<dbReference type="AlphaFoldDB" id="A0AA39ZT73"/>
<dbReference type="Proteomes" id="UP001172101">
    <property type="component" value="Unassembled WGS sequence"/>
</dbReference>
<dbReference type="EMBL" id="JAUIRO010000008">
    <property type="protein sequence ID" value="KAK0703166.1"/>
    <property type="molecule type" value="Genomic_DNA"/>
</dbReference>
<sequence>MFLWEMFLKMTKFDPPSPPICAQAKTPCSPHHLHTFATGLLSRPRASTSHTLATGLLSQPDHQPWLQPRRSRVTCQASKTHAPMRPSLPRPPAIAQAKTPTRGLLPQPPPIAQAKTPCSPHQLATHPTHSRPPAMAQAKKTPLALSLNHQPWFESRRPRVTSQATTTRAPMQPLVRENNSTESLGLHCALGPPVMVPPVRVHFNRQQKRMACASDCGYFWP</sequence>
<protein>
    <submittedName>
        <fullName evidence="2">Uncharacterized protein</fullName>
    </submittedName>
</protein>
<feature type="region of interest" description="Disordered" evidence="1">
    <location>
        <begin position="78"/>
        <end position="137"/>
    </location>
</feature>
<gene>
    <name evidence="2" type="ORF">B0T26DRAFT_491576</name>
</gene>
<name>A0AA39ZT73_9PEZI</name>
<dbReference type="RefSeq" id="XP_060290025.1">
    <property type="nucleotide sequence ID" value="XM_060435328.1"/>
</dbReference>